<dbReference type="PANTHER" id="PTHR30137:SF8">
    <property type="entry name" value="BLR5498 PROTEIN"/>
    <property type="match status" value="1"/>
</dbReference>
<protein>
    <submittedName>
        <fullName evidence="4">Monooxygenase</fullName>
    </submittedName>
</protein>
<name>A0A175RBE3_9HYPH</name>
<evidence type="ECO:0000256" key="2">
    <source>
        <dbReference type="ARBA" id="ARBA00023033"/>
    </source>
</evidence>
<dbReference type="Gene3D" id="3.20.20.30">
    <property type="entry name" value="Luciferase-like domain"/>
    <property type="match status" value="1"/>
</dbReference>
<organism evidence="4 5">
    <name type="scientific">Aureimonas ureilytica</name>
    <dbReference type="NCBI Taxonomy" id="401562"/>
    <lineage>
        <taxon>Bacteria</taxon>
        <taxon>Pseudomonadati</taxon>
        <taxon>Pseudomonadota</taxon>
        <taxon>Alphaproteobacteria</taxon>
        <taxon>Hyphomicrobiales</taxon>
        <taxon>Aurantimonadaceae</taxon>
        <taxon>Aureimonas</taxon>
    </lineage>
</organism>
<dbReference type="RefSeq" id="WP_058634804.1">
    <property type="nucleotide sequence ID" value="NZ_LDPZ01000019.1"/>
</dbReference>
<proteinExistence type="predicted"/>
<keyword evidence="1" id="KW-0560">Oxidoreductase</keyword>
<accession>A0A175RBE3</accession>
<keyword evidence="2 4" id="KW-0503">Monooxygenase</keyword>
<evidence type="ECO:0000313" key="5">
    <source>
        <dbReference type="Proteomes" id="UP000078272"/>
    </source>
</evidence>
<evidence type="ECO:0000259" key="3">
    <source>
        <dbReference type="Pfam" id="PF00296"/>
    </source>
</evidence>
<dbReference type="SUPFAM" id="SSF51679">
    <property type="entry name" value="Bacterial luciferase-like"/>
    <property type="match status" value="1"/>
</dbReference>
<dbReference type="STRING" id="401562.NS365_07940"/>
<sequence length="346" mass="38985">MKFSLFVHMERLDAGQRQEDLYEEFLQLCEIADRGGMHAIWTGEHHGMDFTIAPNPFVTIADLASRVKQARLGTGTVIAPFWHPIKLAGEAAMTDLITRGRLDLGIARGAYSYEYERLHPGLDAWGAGQRMRELIPAVKNIWAGDYAHEGEFWRFPSTTSAPKPVQAGGPPIWVAARDPNSHEFAVANDCNVQVTPLWQDDGETQTLMERFEAACAAHPQKARPKIMLLRHTYVGSDEADVAEAARELSIYYNYFFAWFKNERPVHQGLIERLSPEELAANPMISADAMRRNNVVGEPGEVIDRIKAYEAMGYDEYSFWIDTGMSFERKKASLERFIAEVMPAFGA</sequence>
<dbReference type="GO" id="GO:0004497">
    <property type="term" value="F:monooxygenase activity"/>
    <property type="evidence" value="ECO:0007669"/>
    <property type="project" value="UniProtKB-KW"/>
</dbReference>
<dbReference type="InterPro" id="IPR050766">
    <property type="entry name" value="Bact_Lucif_Oxidored"/>
</dbReference>
<dbReference type="GO" id="GO:0005829">
    <property type="term" value="C:cytosol"/>
    <property type="evidence" value="ECO:0007669"/>
    <property type="project" value="TreeGrafter"/>
</dbReference>
<evidence type="ECO:0000313" key="4">
    <source>
        <dbReference type="EMBL" id="KTQ95921.1"/>
    </source>
</evidence>
<reference evidence="4 5" key="1">
    <citation type="journal article" date="2016" name="Front. Microbiol.">
        <title>Genomic Resource of Rice Seed Associated Bacteria.</title>
        <authorList>
            <person name="Midha S."/>
            <person name="Bansal K."/>
            <person name="Sharma S."/>
            <person name="Kumar N."/>
            <person name="Patil P.P."/>
            <person name="Chaudhry V."/>
            <person name="Patil P.B."/>
        </authorList>
    </citation>
    <scope>NUCLEOTIDE SEQUENCE [LARGE SCALE GENOMIC DNA]</scope>
    <source>
        <strain evidence="4 5">NS226</strain>
    </source>
</reference>
<dbReference type="Proteomes" id="UP000078272">
    <property type="component" value="Unassembled WGS sequence"/>
</dbReference>
<dbReference type="Pfam" id="PF00296">
    <property type="entry name" value="Bac_luciferase"/>
    <property type="match status" value="1"/>
</dbReference>
<dbReference type="EMBL" id="LDPZ01000019">
    <property type="protein sequence ID" value="KTQ95921.1"/>
    <property type="molecule type" value="Genomic_DNA"/>
</dbReference>
<dbReference type="PATRIC" id="fig|401562.3.peg.1327"/>
<dbReference type="OrthoDB" id="9804736at2"/>
<evidence type="ECO:0000256" key="1">
    <source>
        <dbReference type="ARBA" id="ARBA00023002"/>
    </source>
</evidence>
<dbReference type="InterPro" id="IPR011251">
    <property type="entry name" value="Luciferase-like_dom"/>
</dbReference>
<feature type="domain" description="Luciferase-like" evidence="3">
    <location>
        <begin position="1"/>
        <end position="314"/>
    </location>
</feature>
<gene>
    <name evidence="4" type="ORF">NS226_09585</name>
</gene>
<dbReference type="GO" id="GO:0016705">
    <property type="term" value="F:oxidoreductase activity, acting on paired donors, with incorporation or reduction of molecular oxygen"/>
    <property type="evidence" value="ECO:0007669"/>
    <property type="project" value="InterPro"/>
</dbReference>
<dbReference type="AlphaFoldDB" id="A0A175RBE3"/>
<dbReference type="InterPro" id="IPR036661">
    <property type="entry name" value="Luciferase-like_sf"/>
</dbReference>
<comment type="caution">
    <text evidence="4">The sequence shown here is derived from an EMBL/GenBank/DDBJ whole genome shotgun (WGS) entry which is preliminary data.</text>
</comment>
<dbReference type="PANTHER" id="PTHR30137">
    <property type="entry name" value="LUCIFERASE-LIKE MONOOXYGENASE"/>
    <property type="match status" value="1"/>
</dbReference>